<dbReference type="CDD" id="cd22325">
    <property type="entry name" value="ERCC1_C-like"/>
    <property type="match status" value="1"/>
</dbReference>
<dbReference type="SUPFAM" id="SSF47781">
    <property type="entry name" value="RuvA domain 2-like"/>
    <property type="match status" value="1"/>
</dbReference>
<evidence type="ECO:0000256" key="5">
    <source>
        <dbReference type="ARBA" id="ARBA00023204"/>
    </source>
</evidence>
<protein>
    <submittedName>
        <fullName evidence="9">DNA repair protein rad10</fullName>
    </submittedName>
</protein>
<name>A0A8H7LQY8_9AGAM</name>
<dbReference type="InterPro" id="IPR004579">
    <property type="entry name" value="ERCC1/RAD10/SWI10"/>
</dbReference>
<dbReference type="FunFam" id="1.10.150.20:FF:000017">
    <property type="entry name" value="DNA excision repair protein ERCC-1"/>
    <property type="match status" value="1"/>
</dbReference>
<sequence>MSDVPRDPKNRAPPSLASDTLTAKAAKSTIGNAILVHKRQKGNPILDHVKGIPWEYNNDIIVDYQVGSTTGVLYLRFEKLGKNYDNRILLILCDVVSSMSPFACFFLTAPKSEHQSSIKELTKACLLNGITVMVAWSAEEVGQYLATYKLYEFKSHQIIKERVDNDYQSVLRAALTTVRGVNKTDVMTLKTNFGSFSNIAHAATEDMQLCPGFGPTKVRRLYEAFNRPFYSSGQKPVTLPLDSATDGNLSSDPIPISSQARDIEGSKGSDPPRFNISTRPDRSRIPSPEWDIMHISTQRPDINLELSLELNPSDDDTLSGNSNAQSTLEKQVIQDPINQSRPNFKKHRPDS</sequence>
<feature type="region of interest" description="Disordered" evidence="7">
    <location>
        <begin position="310"/>
        <end position="351"/>
    </location>
</feature>
<dbReference type="GO" id="GO:0006302">
    <property type="term" value="P:double-strand break repair"/>
    <property type="evidence" value="ECO:0007669"/>
    <property type="project" value="UniProtKB-ARBA"/>
</dbReference>
<organism evidence="9 10">
    <name type="scientific">Rhizoctonia solani</name>
    <dbReference type="NCBI Taxonomy" id="456999"/>
    <lineage>
        <taxon>Eukaryota</taxon>
        <taxon>Fungi</taxon>
        <taxon>Dikarya</taxon>
        <taxon>Basidiomycota</taxon>
        <taxon>Agaricomycotina</taxon>
        <taxon>Agaricomycetes</taxon>
        <taxon>Cantharellales</taxon>
        <taxon>Ceratobasidiaceae</taxon>
        <taxon>Rhizoctonia</taxon>
    </lineage>
</organism>
<dbReference type="GO" id="GO:0070914">
    <property type="term" value="P:UV-damage excision repair"/>
    <property type="evidence" value="ECO:0007669"/>
    <property type="project" value="TreeGrafter"/>
</dbReference>
<dbReference type="GO" id="GO:0006312">
    <property type="term" value="P:mitotic recombination"/>
    <property type="evidence" value="ECO:0007669"/>
    <property type="project" value="TreeGrafter"/>
</dbReference>
<keyword evidence="5" id="KW-0234">DNA repair</keyword>
<keyword evidence="3" id="KW-0227">DNA damage</keyword>
<dbReference type="PANTHER" id="PTHR12749:SF0">
    <property type="entry name" value="DNA EXCISION REPAIR PROTEIN ERCC-1"/>
    <property type="match status" value="1"/>
</dbReference>
<feature type="compositionally biased region" description="Polar residues" evidence="7">
    <location>
        <begin position="245"/>
        <end position="260"/>
    </location>
</feature>
<evidence type="ECO:0000313" key="9">
    <source>
        <dbReference type="EMBL" id="KAF8684215.1"/>
    </source>
</evidence>
<gene>
    <name evidence="9" type="ORF">RHS04_01557</name>
</gene>
<feature type="compositionally biased region" description="Polar residues" evidence="7">
    <location>
        <begin position="318"/>
        <end position="329"/>
    </location>
</feature>
<dbReference type="Pfam" id="PF03834">
    <property type="entry name" value="Rad10"/>
    <property type="match status" value="1"/>
</dbReference>
<dbReference type="InterPro" id="IPR011335">
    <property type="entry name" value="Restrct_endonuc-II-like"/>
</dbReference>
<evidence type="ECO:0000256" key="2">
    <source>
        <dbReference type="ARBA" id="ARBA00008283"/>
    </source>
</evidence>
<dbReference type="GO" id="GO:0070522">
    <property type="term" value="C:ERCC4-ERCC1 complex"/>
    <property type="evidence" value="ECO:0007669"/>
    <property type="project" value="TreeGrafter"/>
</dbReference>
<comment type="caution">
    <text evidence="9">The sequence shown here is derived from an EMBL/GenBank/DDBJ whole genome shotgun (WGS) entry which is preliminary data.</text>
</comment>
<evidence type="ECO:0000256" key="7">
    <source>
        <dbReference type="SAM" id="MobiDB-lite"/>
    </source>
</evidence>
<evidence type="ECO:0000256" key="4">
    <source>
        <dbReference type="ARBA" id="ARBA00023125"/>
    </source>
</evidence>
<evidence type="ECO:0000256" key="3">
    <source>
        <dbReference type="ARBA" id="ARBA00022763"/>
    </source>
</evidence>
<dbReference type="Gene3D" id="3.40.50.10130">
    <property type="match status" value="1"/>
</dbReference>
<feature type="domain" description="ERCC1-like central" evidence="8">
    <location>
        <begin position="34"/>
        <end position="149"/>
    </location>
</feature>
<reference evidence="9" key="1">
    <citation type="submission" date="2020-09" db="EMBL/GenBank/DDBJ databases">
        <title>Comparative genome analyses of four rice-infecting Rhizoctonia solani isolates reveal extensive enrichment of homogalacturonan modification genes.</title>
        <authorList>
            <person name="Lee D.-Y."/>
            <person name="Jeon J."/>
            <person name="Kim K.-T."/>
            <person name="Cheong K."/>
            <person name="Song H."/>
            <person name="Choi G."/>
            <person name="Ko J."/>
            <person name="Opiyo S.O."/>
            <person name="Zuo S."/>
            <person name="Madhav S."/>
            <person name="Lee Y.-H."/>
            <person name="Wang G.-L."/>
        </authorList>
    </citation>
    <scope>NUCLEOTIDE SEQUENCE</scope>
    <source>
        <strain evidence="9">AG1-IA YN-7</strain>
    </source>
</reference>
<dbReference type="GO" id="GO:0003697">
    <property type="term" value="F:single-stranded DNA binding"/>
    <property type="evidence" value="ECO:0007669"/>
    <property type="project" value="TreeGrafter"/>
</dbReference>
<keyword evidence="4" id="KW-0238">DNA-binding</keyword>
<dbReference type="Proteomes" id="UP000650582">
    <property type="component" value="Unassembled WGS sequence"/>
</dbReference>
<evidence type="ECO:0000259" key="8">
    <source>
        <dbReference type="Pfam" id="PF03834"/>
    </source>
</evidence>
<dbReference type="Pfam" id="PF14520">
    <property type="entry name" value="HHH_5"/>
    <property type="match status" value="1"/>
</dbReference>
<evidence type="ECO:0000256" key="6">
    <source>
        <dbReference type="ARBA" id="ARBA00023242"/>
    </source>
</evidence>
<proteinExistence type="inferred from homology"/>
<dbReference type="SUPFAM" id="SSF52980">
    <property type="entry name" value="Restriction endonuclease-like"/>
    <property type="match status" value="1"/>
</dbReference>
<dbReference type="GO" id="GO:0003684">
    <property type="term" value="F:damaged DNA binding"/>
    <property type="evidence" value="ECO:0007669"/>
    <property type="project" value="InterPro"/>
</dbReference>
<dbReference type="InterPro" id="IPR010994">
    <property type="entry name" value="RuvA_2-like"/>
</dbReference>
<evidence type="ECO:0000256" key="1">
    <source>
        <dbReference type="ARBA" id="ARBA00004123"/>
    </source>
</evidence>
<dbReference type="PANTHER" id="PTHR12749">
    <property type="entry name" value="EXCISION REPAIR CROSS-COMPLEMENTING 1 ERCC1"/>
    <property type="match status" value="1"/>
</dbReference>
<comment type="similarity">
    <text evidence="2">Belongs to the ERCC1/RAD10/SWI10 family.</text>
</comment>
<dbReference type="NCBIfam" id="TIGR00597">
    <property type="entry name" value="rad10"/>
    <property type="match status" value="1"/>
</dbReference>
<keyword evidence="6" id="KW-0539">Nucleus</keyword>
<dbReference type="InterPro" id="IPR047260">
    <property type="entry name" value="ERCC1-like_central_dom"/>
</dbReference>
<dbReference type="Gene3D" id="1.10.150.20">
    <property type="entry name" value="5' to 3' exonuclease, C-terminal subdomain"/>
    <property type="match status" value="1"/>
</dbReference>
<accession>A0A8H7LQY8</accession>
<evidence type="ECO:0000313" key="10">
    <source>
        <dbReference type="Proteomes" id="UP000650582"/>
    </source>
</evidence>
<feature type="region of interest" description="Disordered" evidence="7">
    <location>
        <begin position="236"/>
        <end position="287"/>
    </location>
</feature>
<dbReference type="AlphaFoldDB" id="A0A8H7LQY8"/>
<dbReference type="EMBL" id="JACYCC010000033">
    <property type="protein sequence ID" value="KAF8684215.1"/>
    <property type="molecule type" value="Genomic_DNA"/>
</dbReference>
<comment type="subcellular location">
    <subcellularLocation>
        <location evidence="1">Nucleus</location>
    </subcellularLocation>
</comment>
<dbReference type="GO" id="GO:0000110">
    <property type="term" value="C:nucleotide-excision repair factor 1 complex"/>
    <property type="evidence" value="ECO:0007669"/>
    <property type="project" value="TreeGrafter"/>
</dbReference>